<sequence length="121" mass="14748">MVKVYTDEWDGFQFRAPTYLDGHFEPYKFDLVKWKDRDPYEVIDGFTGKKKIITRYCFSIGFLEWNERGQRFKFESVGTRLFEYWTDGLNKFILQFCEMMSKELGEDNDEWTYDDEEYSSI</sequence>
<protein>
    <submittedName>
        <fullName evidence="1">Uncharacterized protein</fullName>
    </submittedName>
</protein>
<name>A0A8S5RD54_9VIRU</name>
<evidence type="ECO:0000313" key="1">
    <source>
        <dbReference type="EMBL" id="DAE28900.1"/>
    </source>
</evidence>
<reference evidence="1" key="1">
    <citation type="journal article" date="2021" name="Proc. Natl. Acad. Sci. U.S.A.">
        <title>A Catalog of Tens of Thousands of Viruses from Human Metagenomes Reveals Hidden Associations with Chronic Diseases.</title>
        <authorList>
            <person name="Tisza M.J."/>
            <person name="Buck C.B."/>
        </authorList>
    </citation>
    <scope>NUCLEOTIDE SEQUENCE</scope>
    <source>
        <strain evidence="1">CtmTa7</strain>
    </source>
</reference>
<dbReference type="EMBL" id="BK059091">
    <property type="protein sequence ID" value="DAE28900.1"/>
    <property type="molecule type" value="Genomic_DNA"/>
</dbReference>
<proteinExistence type="predicted"/>
<accession>A0A8S5RD54</accession>
<organism evidence="1">
    <name type="scientific">virus sp. ctmTa7</name>
    <dbReference type="NCBI Taxonomy" id="2828255"/>
    <lineage>
        <taxon>Viruses</taxon>
    </lineage>
</organism>